<sequence length="82" mass="9274">MRGKRLPREPSLLVGRSVGRRILSNVTLRSLRQHPVEPIVNEIASLGKIRGLKVNSNDIDKRVEEHNKELTIEEPMGLHCVS</sequence>
<dbReference type="EMBL" id="BGPR01002985">
    <property type="protein sequence ID" value="GBM82041.1"/>
    <property type="molecule type" value="Genomic_DNA"/>
</dbReference>
<evidence type="ECO:0000313" key="1">
    <source>
        <dbReference type="EMBL" id="GBM82041.1"/>
    </source>
</evidence>
<comment type="caution">
    <text evidence="1">The sequence shown here is derived from an EMBL/GenBank/DDBJ whole genome shotgun (WGS) entry which is preliminary data.</text>
</comment>
<keyword evidence="2" id="KW-1185">Reference proteome</keyword>
<dbReference type="AlphaFoldDB" id="A0A4Y2IVW1"/>
<protein>
    <submittedName>
        <fullName evidence="1">Uncharacterized protein</fullName>
    </submittedName>
</protein>
<dbReference type="OrthoDB" id="7422307at2759"/>
<accession>A0A4Y2IVW1</accession>
<name>A0A4Y2IVW1_ARAVE</name>
<organism evidence="1 2">
    <name type="scientific">Araneus ventricosus</name>
    <name type="common">Orbweaver spider</name>
    <name type="synonym">Epeira ventricosa</name>
    <dbReference type="NCBI Taxonomy" id="182803"/>
    <lineage>
        <taxon>Eukaryota</taxon>
        <taxon>Metazoa</taxon>
        <taxon>Ecdysozoa</taxon>
        <taxon>Arthropoda</taxon>
        <taxon>Chelicerata</taxon>
        <taxon>Arachnida</taxon>
        <taxon>Araneae</taxon>
        <taxon>Araneomorphae</taxon>
        <taxon>Entelegynae</taxon>
        <taxon>Araneoidea</taxon>
        <taxon>Araneidae</taxon>
        <taxon>Araneus</taxon>
    </lineage>
</organism>
<gene>
    <name evidence="1" type="ORF">AVEN_56185_1</name>
</gene>
<evidence type="ECO:0000313" key="2">
    <source>
        <dbReference type="Proteomes" id="UP000499080"/>
    </source>
</evidence>
<proteinExistence type="predicted"/>
<reference evidence="1 2" key="1">
    <citation type="journal article" date="2019" name="Sci. Rep.">
        <title>Orb-weaving spider Araneus ventricosus genome elucidates the spidroin gene catalogue.</title>
        <authorList>
            <person name="Kono N."/>
            <person name="Nakamura H."/>
            <person name="Ohtoshi R."/>
            <person name="Moran D.A.P."/>
            <person name="Shinohara A."/>
            <person name="Yoshida Y."/>
            <person name="Fujiwara M."/>
            <person name="Mori M."/>
            <person name="Tomita M."/>
            <person name="Arakawa K."/>
        </authorList>
    </citation>
    <scope>NUCLEOTIDE SEQUENCE [LARGE SCALE GENOMIC DNA]</scope>
</reference>
<dbReference type="Proteomes" id="UP000499080">
    <property type="component" value="Unassembled WGS sequence"/>
</dbReference>